<reference evidence="1 2" key="1">
    <citation type="submission" date="2016-07" db="EMBL/GenBank/DDBJ databases">
        <title>Draft Genome Sequence of Methylobrevis pamukkalensis PK2.</title>
        <authorList>
            <person name="Vasilenko O.V."/>
            <person name="Doronina N.V."/>
            <person name="Shmareva M.N."/>
            <person name="Tarlachkov S.V."/>
            <person name="Mustakhimov I."/>
            <person name="Trotsenko Y.A."/>
        </authorList>
    </citation>
    <scope>NUCLEOTIDE SEQUENCE [LARGE SCALE GENOMIC DNA]</scope>
    <source>
        <strain evidence="1 2">PK2</strain>
    </source>
</reference>
<accession>A0A1E3GX36</accession>
<evidence type="ECO:0000313" key="1">
    <source>
        <dbReference type="EMBL" id="ODN68622.1"/>
    </source>
</evidence>
<dbReference type="Proteomes" id="UP000094622">
    <property type="component" value="Unassembled WGS sequence"/>
</dbReference>
<name>A0A1E3GX36_9HYPH</name>
<evidence type="ECO:0000313" key="2">
    <source>
        <dbReference type="Proteomes" id="UP000094622"/>
    </source>
</evidence>
<protein>
    <submittedName>
        <fullName evidence="1">Uncharacterized protein</fullName>
    </submittedName>
</protein>
<gene>
    <name evidence="1" type="ORF">A6302_04076</name>
</gene>
<keyword evidence="2" id="KW-1185">Reference proteome</keyword>
<proteinExistence type="predicted"/>
<organism evidence="1 2">
    <name type="scientific">Methylobrevis pamukkalensis</name>
    <dbReference type="NCBI Taxonomy" id="1439726"/>
    <lineage>
        <taxon>Bacteria</taxon>
        <taxon>Pseudomonadati</taxon>
        <taxon>Pseudomonadota</taxon>
        <taxon>Alphaproteobacteria</taxon>
        <taxon>Hyphomicrobiales</taxon>
        <taxon>Pleomorphomonadaceae</taxon>
        <taxon>Methylobrevis</taxon>
    </lineage>
</organism>
<comment type="caution">
    <text evidence="1">The sequence shown here is derived from an EMBL/GenBank/DDBJ whole genome shotgun (WGS) entry which is preliminary data.</text>
</comment>
<sequence>MWKAGPIARPFLLCGGAIRILSVQPVILSMQRISRRHTFRSLAVAFALLALAGCKTGGTLADGRYHAGDGTVTIPKTPGTAFFGDPSWTNWTSPYGTEFFACMAASCQEGAKVSYHKFISALRPID</sequence>
<dbReference type="AlphaFoldDB" id="A0A1E3GX36"/>
<dbReference type="EMBL" id="MCRJ01000152">
    <property type="protein sequence ID" value="ODN68622.1"/>
    <property type="molecule type" value="Genomic_DNA"/>
</dbReference>